<dbReference type="InterPro" id="IPR012934">
    <property type="entry name" value="Znf_AD"/>
</dbReference>
<evidence type="ECO:0000256" key="14">
    <source>
        <dbReference type="ARBA" id="ARBA00023136"/>
    </source>
</evidence>
<dbReference type="PANTHER" id="PTHR10465">
    <property type="entry name" value="TRANSMEMBRANE GTPASE FZO1"/>
    <property type="match status" value="1"/>
</dbReference>
<protein>
    <submittedName>
        <fullName evidence="23">CLUMA_CG012014, isoform A</fullName>
    </submittedName>
</protein>
<evidence type="ECO:0000256" key="16">
    <source>
        <dbReference type="PROSITE-ProRule" id="PRU00042"/>
    </source>
</evidence>
<keyword evidence="4" id="KW-0677">Repeat</keyword>
<feature type="binding site" evidence="17">
    <location>
        <position position="12"/>
    </location>
    <ligand>
        <name>Zn(2+)</name>
        <dbReference type="ChEBI" id="CHEBI:29105"/>
    </ligand>
</feature>
<dbReference type="Pfam" id="PF04799">
    <property type="entry name" value="Fzo_mitofusin"/>
    <property type="match status" value="1"/>
</dbReference>
<dbReference type="GO" id="GO:0005634">
    <property type="term" value="C:nucleus"/>
    <property type="evidence" value="ECO:0007669"/>
    <property type="project" value="InterPro"/>
</dbReference>
<proteinExistence type="predicted"/>
<evidence type="ECO:0000256" key="18">
    <source>
        <dbReference type="SAM" id="Coils"/>
    </source>
</evidence>
<dbReference type="Pfam" id="PF00096">
    <property type="entry name" value="zf-C2H2"/>
    <property type="match status" value="5"/>
</dbReference>
<gene>
    <name evidence="23" type="ORF">CLUMA_CG012014</name>
</gene>
<feature type="domain" description="C2H2-type" evidence="20">
    <location>
        <begin position="136"/>
        <end position="164"/>
    </location>
</feature>
<dbReference type="Gene3D" id="1.20.5.110">
    <property type="match status" value="1"/>
</dbReference>
<evidence type="ECO:0000259" key="20">
    <source>
        <dbReference type="PROSITE" id="PS50157"/>
    </source>
</evidence>
<dbReference type="GO" id="GO:0005525">
    <property type="term" value="F:GTP binding"/>
    <property type="evidence" value="ECO:0007669"/>
    <property type="project" value="UniProtKB-KW"/>
</dbReference>
<evidence type="ECO:0000256" key="8">
    <source>
        <dbReference type="ARBA" id="ARBA00022801"/>
    </source>
</evidence>
<dbReference type="InterPro" id="IPR036236">
    <property type="entry name" value="Znf_C2H2_sf"/>
</dbReference>
<keyword evidence="6 16" id="KW-0863">Zinc-finger</keyword>
<dbReference type="PROSITE" id="PS51718">
    <property type="entry name" value="G_DYNAMIN_2"/>
    <property type="match status" value="1"/>
</dbReference>
<dbReference type="SUPFAM" id="SSF57667">
    <property type="entry name" value="beta-beta-alpha zinc fingers"/>
    <property type="match status" value="4"/>
</dbReference>
<evidence type="ECO:0000256" key="17">
    <source>
        <dbReference type="PROSITE-ProRule" id="PRU01263"/>
    </source>
</evidence>
<feature type="domain" description="C2H2-type" evidence="20">
    <location>
        <begin position="366"/>
        <end position="393"/>
    </location>
</feature>
<dbReference type="FunFam" id="3.40.50.300:FF:000214">
    <property type="entry name" value="Mitofusin 2"/>
    <property type="match status" value="1"/>
</dbReference>
<name>A0A1J1IHU0_9DIPT</name>
<keyword evidence="2 19" id="KW-0812">Transmembrane</keyword>
<feature type="binding site" evidence="17">
    <location>
        <position position="55"/>
    </location>
    <ligand>
        <name>Zn(2+)</name>
        <dbReference type="ChEBI" id="CHEBI:29105"/>
    </ligand>
</feature>
<dbReference type="GO" id="GO:0051646">
    <property type="term" value="P:mitochondrion localization"/>
    <property type="evidence" value="ECO:0007669"/>
    <property type="project" value="TreeGrafter"/>
</dbReference>
<evidence type="ECO:0000256" key="12">
    <source>
        <dbReference type="ARBA" id="ARBA00023128"/>
    </source>
</evidence>
<dbReference type="GO" id="GO:0008053">
    <property type="term" value="P:mitochondrial fusion"/>
    <property type="evidence" value="ECO:0007669"/>
    <property type="project" value="InterPro"/>
</dbReference>
<evidence type="ECO:0000256" key="11">
    <source>
        <dbReference type="ARBA" id="ARBA00023054"/>
    </source>
</evidence>
<feature type="domain" description="C2H2-type" evidence="20">
    <location>
        <begin position="394"/>
        <end position="421"/>
    </location>
</feature>
<feature type="binding site" evidence="17">
    <location>
        <position position="9"/>
    </location>
    <ligand>
        <name>Zn(2+)</name>
        <dbReference type="ChEBI" id="CHEBI:29105"/>
    </ligand>
</feature>
<evidence type="ECO:0000256" key="15">
    <source>
        <dbReference type="ARBA" id="ARBA00048548"/>
    </source>
</evidence>
<reference evidence="23 24" key="1">
    <citation type="submission" date="2015-04" db="EMBL/GenBank/DDBJ databases">
        <authorList>
            <person name="Syromyatnikov M.Y."/>
            <person name="Popov V.N."/>
        </authorList>
    </citation>
    <scope>NUCLEOTIDE SEQUENCE [LARGE SCALE GENOMIC DNA]</scope>
</reference>
<dbReference type="Pfam" id="PF00350">
    <property type="entry name" value="Dynamin_N"/>
    <property type="match status" value="1"/>
</dbReference>
<dbReference type="Proteomes" id="UP000183832">
    <property type="component" value="Unassembled WGS sequence"/>
</dbReference>
<evidence type="ECO:0000313" key="24">
    <source>
        <dbReference type="Proteomes" id="UP000183832"/>
    </source>
</evidence>
<dbReference type="PANTHER" id="PTHR10465:SF3">
    <property type="entry name" value="TRANSMEMBRANE GTPASE MARF-RELATED"/>
    <property type="match status" value="1"/>
</dbReference>
<keyword evidence="11 18" id="KW-0175">Coiled coil</keyword>
<dbReference type="InterPro" id="IPR027417">
    <property type="entry name" value="P-loop_NTPase"/>
</dbReference>
<evidence type="ECO:0000256" key="4">
    <source>
        <dbReference type="ARBA" id="ARBA00022737"/>
    </source>
</evidence>
<feature type="domain" description="C2H2-type" evidence="20">
    <location>
        <begin position="279"/>
        <end position="306"/>
    </location>
</feature>
<evidence type="ECO:0000256" key="2">
    <source>
        <dbReference type="ARBA" id="ARBA00022692"/>
    </source>
</evidence>
<dbReference type="InterPro" id="IPR030381">
    <property type="entry name" value="G_DYNAMIN_dom"/>
</dbReference>
<dbReference type="InterPro" id="IPR013087">
    <property type="entry name" value="Znf_C2H2_type"/>
</dbReference>
<dbReference type="PROSITE" id="PS50157">
    <property type="entry name" value="ZINC_FINGER_C2H2_2"/>
    <property type="match status" value="8"/>
</dbReference>
<dbReference type="SUPFAM" id="SSF57716">
    <property type="entry name" value="Glucocorticoid receptor-like (DNA-binding domain)"/>
    <property type="match status" value="1"/>
</dbReference>
<dbReference type="Gene3D" id="3.30.160.60">
    <property type="entry name" value="Classic Zinc Finger"/>
    <property type="match status" value="4"/>
</dbReference>
<keyword evidence="9 17" id="KW-0862">Zinc</keyword>
<keyword evidence="12" id="KW-0496">Mitochondrion</keyword>
<dbReference type="SUPFAM" id="SSF52540">
    <property type="entry name" value="P-loop containing nucleoside triphosphate hydrolases"/>
    <property type="match status" value="1"/>
</dbReference>
<evidence type="ECO:0000256" key="1">
    <source>
        <dbReference type="ARBA" id="ARBA00004374"/>
    </source>
</evidence>
<dbReference type="GO" id="GO:0005741">
    <property type="term" value="C:mitochondrial outer membrane"/>
    <property type="evidence" value="ECO:0007669"/>
    <property type="project" value="UniProtKB-SubCell"/>
</dbReference>
<evidence type="ECO:0000256" key="10">
    <source>
        <dbReference type="ARBA" id="ARBA00022989"/>
    </source>
</evidence>
<feature type="coiled-coil region" evidence="18">
    <location>
        <begin position="1137"/>
        <end position="1181"/>
    </location>
</feature>
<evidence type="ECO:0000256" key="19">
    <source>
        <dbReference type="SAM" id="Phobius"/>
    </source>
</evidence>
<dbReference type="EMBL" id="CVRI01000048">
    <property type="protein sequence ID" value="CRK99100.1"/>
    <property type="molecule type" value="Genomic_DNA"/>
</dbReference>
<feature type="domain" description="Dynamin-type G" evidence="21">
    <location>
        <begin position="511"/>
        <end position="759"/>
    </location>
</feature>
<dbReference type="FunFam" id="3.30.160.60:FF:001049">
    <property type="entry name" value="zinc finger protein 319"/>
    <property type="match status" value="1"/>
</dbReference>
<dbReference type="CDD" id="cd09912">
    <property type="entry name" value="DLP_2"/>
    <property type="match status" value="1"/>
</dbReference>
<dbReference type="PROSITE" id="PS00028">
    <property type="entry name" value="ZINC_FINGER_C2H2_1"/>
    <property type="match status" value="7"/>
</dbReference>
<accession>A0A1J1IHU0</accession>
<dbReference type="SUPFAM" id="SSF111479">
    <property type="entry name" value="Fzo-like conserved region"/>
    <property type="match status" value="1"/>
</dbReference>
<dbReference type="SMART" id="SM00868">
    <property type="entry name" value="zf-AD"/>
    <property type="match status" value="1"/>
</dbReference>
<evidence type="ECO:0000256" key="7">
    <source>
        <dbReference type="ARBA" id="ARBA00022787"/>
    </source>
</evidence>
<dbReference type="InterPro" id="IPR006884">
    <property type="entry name" value="Fzo/mitofusin_HR2"/>
</dbReference>
<organism evidence="23 24">
    <name type="scientific">Clunio marinus</name>
    <dbReference type="NCBI Taxonomy" id="568069"/>
    <lineage>
        <taxon>Eukaryota</taxon>
        <taxon>Metazoa</taxon>
        <taxon>Ecdysozoa</taxon>
        <taxon>Arthropoda</taxon>
        <taxon>Hexapoda</taxon>
        <taxon>Insecta</taxon>
        <taxon>Pterygota</taxon>
        <taxon>Neoptera</taxon>
        <taxon>Endopterygota</taxon>
        <taxon>Diptera</taxon>
        <taxon>Nematocera</taxon>
        <taxon>Chironomoidea</taxon>
        <taxon>Chironomidae</taxon>
        <taxon>Clunio</taxon>
    </lineage>
</organism>
<dbReference type="Pfam" id="PF13894">
    <property type="entry name" value="zf-C2H2_4"/>
    <property type="match status" value="1"/>
</dbReference>
<dbReference type="STRING" id="568069.A0A1J1IHU0"/>
<dbReference type="GO" id="GO:0003924">
    <property type="term" value="F:GTPase activity"/>
    <property type="evidence" value="ECO:0007669"/>
    <property type="project" value="InterPro"/>
</dbReference>
<feature type="domain" description="C2H2-type" evidence="20">
    <location>
        <begin position="338"/>
        <end position="365"/>
    </location>
</feature>
<evidence type="ECO:0000256" key="3">
    <source>
        <dbReference type="ARBA" id="ARBA00022723"/>
    </source>
</evidence>
<keyword evidence="8" id="KW-0378">Hydrolase</keyword>
<dbReference type="GO" id="GO:0008270">
    <property type="term" value="F:zinc ion binding"/>
    <property type="evidence" value="ECO:0007669"/>
    <property type="project" value="UniProtKB-UniRule"/>
</dbReference>
<keyword evidence="24" id="KW-1185">Reference proteome</keyword>
<dbReference type="Pfam" id="PF07776">
    <property type="entry name" value="zf-AD"/>
    <property type="match status" value="1"/>
</dbReference>
<feature type="domain" description="ZAD" evidence="22">
    <location>
        <begin position="7"/>
        <end position="82"/>
    </location>
</feature>
<keyword evidence="14 19" id="KW-0472">Membrane</keyword>
<evidence type="ECO:0000259" key="21">
    <source>
        <dbReference type="PROSITE" id="PS51718"/>
    </source>
</evidence>
<dbReference type="PROSITE" id="PS51915">
    <property type="entry name" value="ZAD"/>
    <property type="match status" value="1"/>
</dbReference>
<evidence type="ECO:0000256" key="13">
    <source>
        <dbReference type="ARBA" id="ARBA00023134"/>
    </source>
</evidence>
<dbReference type="InterPro" id="IPR027094">
    <property type="entry name" value="Mitofusin_fam"/>
</dbReference>
<evidence type="ECO:0000259" key="22">
    <source>
        <dbReference type="PROSITE" id="PS51915"/>
    </source>
</evidence>
<feature type="domain" description="C2H2-type" evidence="20">
    <location>
        <begin position="309"/>
        <end position="337"/>
    </location>
</feature>
<feature type="domain" description="C2H2-type" evidence="20">
    <location>
        <begin position="423"/>
        <end position="447"/>
    </location>
</feature>
<keyword evidence="7" id="KW-1000">Mitochondrion outer membrane</keyword>
<keyword evidence="5" id="KW-0547">Nucleotide-binding</keyword>
<keyword evidence="10 19" id="KW-1133">Transmembrane helix</keyword>
<dbReference type="Gene3D" id="3.40.50.300">
    <property type="entry name" value="P-loop containing nucleotide triphosphate hydrolases"/>
    <property type="match status" value="1"/>
</dbReference>
<evidence type="ECO:0000256" key="6">
    <source>
        <dbReference type="ARBA" id="ARBA00022771"/>
    </source>
</evidence>
<dbReference type="SMART" id="SM00355">
    <property type="entry name" value="ZnF_C2H2"/>
    <property type="match status" value="10"/>
</dbReference>
<keyword evidence="13" id="KW-0342">GTP-binding</keyword>
<dbReference type="InterPro" id="IPR045063">
    <property type="entry name" value="Dynamin_N"/>
</dbReference>
<evidence type="ECO:0000313" key="23">
    <source>
        <dbReference type="EMBL" id="CRK99100.1"/>
    </source>
</evidence>
<dbReference type="OrthoDB" id="6256226at2759"/>
<dbReference type="AlphaFoldDB" id="A0A1J1IHU0"/>
<keyword evidence="3 17" id="KW-0479">Metal-binding</keyword>
<sequence>MEDSVQILCRLCLKHSLETTNLFSYHDGHLLADLVKIICPISIVKNEPGIPDNVCKGCLELIIDANNLRDLSLMNDAELRRTKEEINFKEENFYIEALDEATFEDAKFYPINLDEQPIKIESYKEQTVINISKVKNYCELCDTIFSNASSFKRHQLRRHSDAQYHCDLCGTVFKTKHDTETHMKRVHVKKFQEVKFLYSQKLSIDVTDMYEKHEEAPRLNCTFCAYTDDDEDSLLQHLSTHLDVVKSGKMYCTLCPSAILSMDFMIKHTKSHNEKLKTHRCLICNKLFPFDDKFLNHLRNHKKNQHQICFCPECGRKFSKPRLMEDHIRFIHNKEALFCCPKCGQGFGSKSALNGHIKRHIDGNKYQCPFCPKTFSSHNLLNSHKVVHTTERPFACGKCDKRFKNQKVLNDHLKRHDNSRPLYICSICNRSLNSSFALSRHFLIHTGSIFVKAKKNINDIFGDISDYVIETTNFVEGLSESQGQGDIVDKAEAETFRSYVFKINNIREVLTRDHMKVAFFGRTSNGKSSVINAMLRDKILPSGIGHTTNCFCQVEGIDGHEAYLVKEGSEEKLNVTSVKQLANALCQEKLCESSLVRIFWPRERCSLLRDDVVFVDSPGVDVSQNLDDWIDNHCLNADVFVLVLNAESTMTLAEKSFFHEVSTKISKPNIFVLNNRWDASASEPEFQESVKAQHQERCIDFLVKELKVNTVKEAEERVFFVSARETLQGRLQEANGLPAHTGALAEGFQSRYFEFQDFERKFEECISKSAVKTKFEQHSSRGKTISNDMKLMLDNIFERINDLRNQKLEQKKFLTDRISNTETQLMVVTREMKMKIHNMVEEVEQKVSKALNEEIWRLNVLVDEFNLPFHTDALVLNVYKKEMNGYVENGLGSNLRARLSTALAMNIETAQREMTDRMTALVPKEKLKEQTSQVIVARNQPFEMLYTLNCQNLCSDFQEDLDFRFSWGITALIQRFNARRTNGKGGKAIKGRNNGNLNASYAMTPTADLNSPMNLMPHFNSDFTTDEQISLISRIAAASIGSQGTVGGLIIAGILFKTIGWRVLFGIGGIYLSVYAYERLSWTNKAKERKFKDQYVKHATRKLKLIVDLTSANCSHQVQQELSSTFARLCRVVDNAQSDMNNELKEIENSLNILEANQKQIKLLRNKAAFITNKLDTFENNYIKSN</sequence>
<evidence type="ECO:0000256" key="5">
    <source>
        <dbReference type="ARBA" id="ARBA00022741"/>
    </source>
</evidence>
<feature type="transmembrane region" description="Helical" evidence="19">
    <location>
        <begin position="1059"/>
        <end position="1077"/>
    </location>
</feature>
<comment type="catalytic activity">
    <reaction evidence="15">
        <text>GTP + H2O = GDP + phosphate + H(+)</text>
        <dbReference type="Rhea" id="RHEA:19669"/>
        <dbReference type="ChEBI" id="CHEBI:15377"/>
        <dbReference type="ChEBI" id="CHEBI:15378"/>
        <dbReference type="ChEBI" id="CHEBI:37565"/>
        <dbReference type="ChEBI" id="CHEBI:43474"/>
        <dbReference type="ChEBI" id="CHEBI:58189"/>
    </reaction>
</comment>
<feature type="binding site" evidence="17">
    <location>
        <position position="58"/>
    </location>
    <ligand>
        <name>Zn(2+)</name>
        <dbReference type="ChEBI" id="CHEBI:29105"/>
    </ligand>
</feature>
<feature type="domain" description="C2H2-type" evidence="20">
    <location>
        <begin position="164"/>
        <end position="192"/>
    </location>
</feature>
<comment type="subcellular location">
    <subcellularLocation>
        <location evidence="1">Mitochondrion outer membrane</location>
        <topology evidence="1">Multi-pass membrane protein</topology>
    </subcellularLocation>
</comment>
<evidence type="ECO:0000256" key="9">
    <source>
        <dbReference type="ARBA" id="ARBA00022833"/>
    </source>
</evidence>